<dbReference type="PANTHER" id="PTHR11766:SF0">
    <property type="entry name" value="TYROSINE--TRNA LIGASE, MITOCHONDRIAL"/>
    <property type="match status" value="1"/>
</dbReference>
<dbReference type="STRING" id="576137.A0A1L7WST9"/>
<dbReference type="GO" id="GO:0005524">
    <property type="term" value="F:ATP binding"/>
    <property type="evidence" value="ECO:0007669"/>
    <property type="project" value="UniProtKB-KW"/>
</dbReference>
<dbReference type="InterPro" id="IPR024088">
    <property type="entry name" value="Tyr-tRNA-ligase_bac-type"/>
</dbReference>
<evidence type="ECO:0000256" key="9">
    <source>
        <dbReference type="SAM" id="MobiDB-lite"/>
    </source>
</evidence>
<dbReference type="InterPro" id="IPR002307">
    <property type="entry name" value="Tyr-tRNA-ligase"/>
</dbReference>
<dbReference type="GO" id="GO:0005739">
    <property type="term" value="C:mitochondrion"/>
    <property type="evidence" value="ECO:0007669"/>
    <property type="project" value="TreeGrafter"/>
</dbReference>
<dbReference type="EMBL" id="FJOG01000007">
    <property type="protein sequence ID" value="CZR55816.1"/>
    <property type="molecule type" value="Genomic_DNA"/>
</dbReference>
<dbReference type="GO" id="GO:0005829">
    <property type="term" value="C:cytosol"/>
    <property type="evidence" value="ECO:0007669"/>
    <property type="project" value="TreeGrafter"/>
</dbReference>
<dbReference type="InterPro" id="IPR032005">
    <property type="entry name" value="TyrRSs_C"/>
</dbReference>
<dbReference type="InterPro" id="IPR014729">
    <property type="entry name" value="Rossmann-like_a/b/a_fold"/>
</dbReference>
<keyword evidence="12" id="KW-1185">Reference proteome</keyword>
<dbReference type="FunFam" id="3.40.50.620:FF:000227">
    <property type="entry name" value="Tyrosine--tRNA ligase"/>
    <property type="match status" value="1"/>
</dbReference>
<keyword evidence="4 8" id="KW-0067">ATP-binding</keyword>
<comment type="catalytic activity">
    <reaction evidence="7 8">
        <text>tRNA(Tyr) + L-tyrosine + ATP = L-tyrosyl-tRNA(Tyr) + AMP + diphosphate + H(+)</text>
        <dbReference type="Rhea" id="RHEA:10220"/>
        <dbReference type="Rhea" id="RHEA-COMP:9706"/>
        <dbReference type="Rhea" id="RHEA-COMP:9707"/>
        <dbReference type="ChEBI" id="CHEBI:15378"/>
        <dbReference type="ChEBI" id="CHEBI:30616"/>
        <dbReference type="ChEBI" id="CHEBI:33019"/>
        <dbReference type="ChEBI" id="CHEBI:58315"/>
        <dbReference type="ChEBI" id="CHEBI:78442"/>
        <dbReference type="ChEBI" id="CHEBI:78536"/>
        <dbReference type="ChEBI" id="CHEBI:456215"/>
        <dbReference type="EC" id="6.1.1.1"/>
    </reaction>
</comment>
<name>A0A1L7WST9_9HELO</name>
<feature type="domain" description="Tyrosyl-tRNA synthetase C-terminal" evidence="10">
    <location>
        <begin position="437"/>
        <end position="556"/>
    </location>
</feature>
<keyword evidence="6 8" id="KW-0030">Aminoacyl-tRNA synthetase</keyword>
<accession>A0A1L7WST9</accession>
<evidence type="ECO:0000256" key="5">
    <source>
        <dbReference type="ARBA" id="ARBA00022917"/>
    </source>
</evidence>
<dbReference type="Gene3D" id="1.10.240.10">
    <property type="entry name" value="Tyrosyl-Transfer RNA Synthetase"/>
    <property type="match status" value="1"/>
</dbReference>
<gene>
    <name evidence="11" type="ORF">PAC_05704</name>
</gene>
<dbReference type="FunFam" id="1.10.240.10:FF:000001">
    <property type="entry name" value="Tyrosine--tRNA ligase"/>
    <property type="match status" value="1"/>
</dbReference>
<evidence type="ECO:0000256" key="3">
    <source>
        <dbReference type="ARBA" id="ARBA00022741"/>
    </source>
</evidence>
<feature type="compositionally biased region" description="Basic and acidic residues" evidence="9">
    <location>
        <begin position="615"/>
        <end position="624"/>
    </location>
</feature>
<evidence type="ECO:0000256" key="2">
    <source>
        <dbReference type="ARBA" id="ARBA00022598"/>
    </source>
</evidence>
<dbReference type="GO" id="GO:0004831">
    <property type="term" value="F:tyrosine-tRNA ligase activity"/>
    <property type="evidence" value="ECO:0007669"/>
    <property type="project" value="UniProtKB-EC"/>
</dbReference>
<evidence type="ECO:0000256" key="8">
    <source>
        <dbReference type="RuleBase" id="RU361234"/>
    </source>
</evidence>
<dbReference type="InterPro" id="IPR002305">
    <property type="entry name" value="aa-tRNA-synth_Ic"/>
</dbReference>
<evidence type="ECO:0000256" key="6">
    <source>
        <dbReference type="ARBA" id="ARBA00023146"/>
    </source>
</evidence>
<protein>
    <recommendedName>
        <fullName evidence="8">Tyrosine--tRNA ligase</fullName>
        <ecNumber evidence="8">6.1.1.1</ecNumber>
    </recommendedName>
    <alternativeName>
        <fullName evidence="8">Tyrosyl-tRNA synthetase</fullName>
    </alternativeName>
</protein>
<dbReference type="PANTHER" id="PTHR11766">
    <property type="entry name" value="TYROSYL-TRNA SYNTHETASE"/>
    <property type="match status" value="1"/>
</dbReference>
<dbReference type="CDD" id="cd00805">
    <property type="entry name" value="TyrRS_core"/>
    <property type="match status" value="1"/>
</dbReference>
<dbReference type="Gene3D" id="3.40.50.620">
    <property type="entry name" value="HUPs"/>
    <property type="match status" value="1"/>
</dbReference>
<feature type="region of interest" description="Disordered" evidence="9">
    <location>
        <begin position="596"/>
        <end position="667"/>
    </location>
</feature>
<evidence type="ECO:0000313" key="11">
    <source>
        <dbReference type="EMBL" id="CZR55816.1"/>
    </source>
</evidence>
<dbReference type="AlphaFoldDB" id="A0A1L7WST9"/>
<keyword evidence="2 8" id="KW-0436">Ligase</keyword>
<keyword evidence="3 8" id="KW-0547">Nucleotide-binding</keyword>
<proteinExistence type="inferred from homology"/>
<feature type="compositionally biased region" description="Basic and acidic residues" evidence="9">
    <location>
        <begin position="596"/>
        <end position="606"/>
    </location>
</feature>
<reference evidence="11 12" key="1">
    <citation type="submission" date="2016-03" db="EMBL/GenBank/DDBJ databases">
        <authorList>
            <person name="Ploux O."/>
        </authorList>
    </citation>
    <scope>NUCLEOTIDE SEQUENCE [LARGE SCALE GENOMIC DNA]</scope>
    <source>
        <strain evidence="11 12">UAMH 11012</strain>
    </source>
</reference>
<dbReference type="Pfam" id="PF00579">
    <property type="entry name" value="tRNA-synt_1b"/>
    <property type="match status" value="1"/>
</dbReference>
<comment type="similarity">
    <text evidence="1 8">Belongs to the class-I aminoacyl-tRNA synthetase family.</text>
</comment>
<evidence type="ECO:0000259" key="10">
    <source>
        <dbReference type="Pfam" id="PF16714"/>
    </source>
</evidence>
<dbReference type="OrthoDB" id="337870at2759"/>
<sequence length="667" mass="74966">MALSSLLRASKRPDPYVCARCAFQASNAPSKTTRRWLKIEYTDRVAEAEMTWGERASSIRAGKEKSMLTILEERGLVQTVTGKRADVDRMMTNRRLGAYVGIDPTAPSIHVGHMIPLMSLFWMYVNGYHTVSLLGGATAKIGDPTDRLTTREKQHSSIGNANMANMHTQLKKLWLNVEAYGSKYGYKRERAWHRELINNNVWWNSLPMLQVLQLLGPGMRLGSMLARDTVKNKMSKGDGMSFAEFTYPLMQAWDWWYMFHKKGIQIQIGGSDQFGNITAGIDAVKYISTHHPDPHVREEASAVGEPFGFTVPLLTTASGQKFGKSAGNAIWLDNELTSSFDLYKYFLSTADADVEKYLKMFTFMPLEDITTLVKESMKSPEHRKAQHKLAAELVELVHGREEAIAAEQQHHLLFKNPGSLSELVRLEDAAAKDDIVTLNNKPQVNTKLPRHVIFQRSIGKILHAAGIARSTTDGHKLVAKEGAYIGTSPHERMEPMNSGYISWGKILGSWKPEDVRKFLVHDDLLIFRKGKHNIKIVQVVPDDQYAVSGDWYPGMTREWRNGVLKVMQVKESITAEEVASIDKLLADDEAFFKKQSPEAHVNRMSKELASSEEDASAKAKKESTSPENDVPEETSKAKDKPDLPKIDFVKRPKPVEGAGQADWVDRL</sequence>
<feature type="compositionally biased region" description="Basic and acidic residues" evidence="9">
    <location>
        <begin position="633"/>
        <end position="654"/>
    </location>
</feature>
<evidence type="ECO:0000313" key="12">
    <source>
        <dbReference type="Proteomes" id="UP000184330"/>
    </source>
</evidence>
<dbReference type="PRINTS" id="PR01040">
    <property type="entry name" value="TRNASYNTHTYR"/>
</dbReference>
<dbReference type="GO" id="GO:0006437">
    <property type="term" value="P:tyrosyl-tRNA aminoacylation"/>
    <property type="evidence" value="ECO:0007669"/>
    <property type="project" value="InterPro"/>
</dbReference>
<dbReference type="NCBIfam" id="TIGR00234">
    <property type="entry name" value="tyrS"/>
    <property type="match status" value="1"/>
</dbReference>
<organism evidence="11 12">
    <name type="scientific">Phialocephala subalpina</name>
    <dbReference type="NCBI Taxonomy" id="576137"/>
    <lineage>
        <taxon>Eukaryota</taxon>
        <taxon>Fungi</taxon>
        <taxon>Dikarya</taxon>
        <taxon>Ascomycota</taxon>
        <taxon>Pezizomycotina</taxon>
        <taxon>Leotiomycetes</taxon>
        <taxon>Helotiales</taxon>
        <taxon>Mollisiaceae</taxon>
        <taxon>Phialocephala</taxon>
        <taxon>Phialocephala fortinii species complex</taxon>
    </lineage>
</organism>
<evidence type="ECO:0000256" key="4">
    <source>
        <dbReference type="ARBA" id="ARBA00022840"/>
    </source>
</evidence>
<dbReference type="Proteomes" id="UP000184330">
    <property type="component" value="Unassembled WGS sequence"/>
</dbReference>
<dbReference type="GO" id="GO:0003723">
    <property type="term" value="F:RNA binding"/>
    <property type="evidence" value="ECO:0007669"/>
    <property type="project" value="InterPro"/>
</dbReference>
<dbReference type="Pfam" id="PF16714">
    <property type="entry name" value="TyrRSs_C"/>
    <property type="match status" value="1"/>
</dbReference>
<dbReference type="SUPFAM" id="SSF52374">
    <property type="entry name" value="Nucleotidylyl transferase"/>
    <property type="match status" value="1"/>
</dbReference>
<dbReference type="InterPro" id="IPR001412">
    <property type="entry name" value="aa-tRNA-synth_I_CS"/>
</dbReference>
<evidence type="ECO:0000256" key="1">
    <source>
        <dbReference type="ARBA" id="ARBA00005594"/>
    </source>
</evidence>
<keyword evidence="5 8" id="KW-0648">Protein biosynthesis</keyword>
<dbReference type="EC" id="6.1.1.1" evidence="8"/>
<dbReference type="PROSITE" id="PS00178">
    <property type="entry name" value="AA_TRNA_LIGASE_I"/>
    <property type="match status" value="1"/>
</dbReference>
<evidence type="ECO:0000256" key="7">
    <source>
        <dbReference type="ARBA" id="ARBA00048248"/>
    </source>
</evidence>